<dbReference type="InterPro" id="IPR001453">
    <property type="entry name" value="MoaB/Mog_dom"/>
</dbReference>
<keyword evidence="14" id="KW-1185">Reference proteome</keyword>
<evidence type="ECO:0000256" key="1">
    <source>
        <dbReference type="ARBA" id="ARBA00001946"/>
    </source>
</evidence>
<evidence type="ECO:0000256" key="10">
    <source>
        <dbReference type="ARBA" id="ARBA00047317"/>
    </source>
</evidence>
<dbReference type="PANTHER" id="PTHR10192">
    <property type="entry name" value="MOLYBDOPTERIN BIOSYNTHESIS PROTEIN"/>
    <property type="match status" value="1"/>
</dbReference>
<evidence type="ECO:0000256" key="11">
    <source>
        <dbReference type="RuleBase" id="RU365090"/>
    </source>
</evidence>
<protein>
    <recommendedName>
        <fullName evidence="11">Molybdopterin molybdenumtransferase</fullName>
        <ecNumber evidence="11">2.10.1.1</ecNumber>
    </recommendedName>
</protein>
<dbReference type="GO" id="GO:0046872">
    <property type="term" value="F:metal ion binding"/>
    <property type="evidence" value="ECO:0007669"/>
    <property type="project" value="UniProtKB-UniRule"/>
</dbReference>
<dbReference type="Pfam" id="PF00994">
    <property type="entry name" value="MoCF_biosynth"/>
    <property type="match status" value="1"/>
</dbReference>
<evidence type="ECO:0000256" key="8">
    <source>
        <dbReference type="ARBA" id="ARBA00022842"/>
    </source>
</evidence>
<dbReference type="RefSeq" id="WP_150091986.1">
    <property type="nucleotide sequence ID" value="NZ_JBFUOH010000001.1"/>
</dbReference>
<dbReference type="GO" id="GO:0005829">
    <property type="term" value="C:cytosol"/>
    <property type="evidence" value="ECO:0007669"/>
    <property type="project" value="TreeGrafter"/>
</dbReference>
<comment type="catalytic activity">
    <reaction evidence="10">
        <text>adenylyl-molybdopterin + molybdate = Mo-molybdopterin + AMP + H(+)</text>
        <dbReference type="Rhea" id="RHEA:35047"/>
        <dbReference type="ChEBI" id="CHEBI:15378"/>
        <dbReference type="ChEBI" id="CHEBI:36264"/>
        <dbReference type="ChEBI" id="CHEBI:62727"/>
        <dbReference type="ChEBI" id="CHEBI:71302"/>
        <dbReference type="ChEBI" id="CHEBI:456215"/>
        <dbReference type="EC" id="2.10.1.1"/>
    </reaction>
</comment>
<comment type="cofactor">
    <cofactor evidence="1 11">
        <name>Mg(2+)</name>
        <dbReference type="ChEBI" id="CHEBI:18420"/>
    </cofactor>
</comment>
<dbReference type="CDD" id="cd00887">
    <property type="entry name" value="MoeA"/>
    <property type="match status" value="1"/>
</dbReference>
<keyword evidence="7 11" id="KW-0479">Metal-binding</keyword>
<dbReference type="AlphaFoldDB" id="A0A5M8FR47"/>
<dbReference type="SUPFAM" id="SSF53218">
    <property type="entry name" value="Molybdenum cofactor biosynthesis proteins"/>
    <property type="match status" value="1"/>
</dbReference>
<evidence type="ECO:0000256" key="4">
    <source>
        <dbReference type="ARBA" id="ARBA00010763"/>
    </source>
</evidence>
<evidence type="ECO:0000256" key="2">
    <source>
        <dbReference type="ARBA" id="ARBA00002901"/>
    </source>
</evidence>
<dbReference type="Pfam" id="PF03454">
    <property type="entry name" value="MoeA_C"/>
    <property type="match status" value="1"/>
</dbReference>
<proteinExistence type="inferred from homology"/>
<dbReference type="Gene3D" id="2.170.190.11">
    <property type="entry name" value="Molybdopterin biosynthesis moea protein, domain 3"/>
    <property type="match status" value="1"/>
</dbReference>
<reference evidence="13 14" key="1">
    <citation type="submission" date="2019-09" db="EMBL/GenBank/DDBJ databases">
        <title>Whole-genome sequence of the purple sulfur bacterium Thiohalocapsa marina DSM 19078.</title>
        <authorList>
            <person name="Kyndt J.A."/>
            <person name="Meyer T.E."/>
        </authorList>
    </citation>
    <scope>NUCLEOTIDE SEQUENCE [LARGE SCALE GENOMIC DNA]</scope>
    <source>
        <strain evidence="13 14">DSM 19078</strain>
    </source>
</reference>
<dbReference type="InterPro" id="IPR036688">
    <property type="entry name" value="MoeA_C_domain_IV_sf"/>
</dbReference>
<dbReference type="InterPro" id="IPR005111">
    <property type="entry name" value="MoeA_C_domain_IV"/>
</dbReference>
<dbReference type="InterPro" id="IPR005110">
    <property type="entry name" value="MoeA_linker/N"/>
</dbReference>
<dbReference type="Gene3D" id="2.40.340.10">
    <property type="entry name" value="MoeA, C-terminal, domain IV"/>
    <property type="match status" value="1"/>
</dbReference>
<dbReference type="SMART" id="SM00852">
    <property type="entry name" value="MoCF_biosynth"/>
    <property type="match status" value="1"/>
</dbReference>
<feature type="domain" description="MoaB/Mog" evidence="12">
    <location>
        <begin position="207"/>
        <end position="344"/>
    </location>
</feature>
<dbReference type="OrthoDB" id="9804758at2"/>
<dbReference type="InterPro" id="IPR036135">
    <property type="entry name" value="MoeA_linker/N_sf"/>
</dbReference>
<keyword evidence="6 11" id="KW-0808">Transferase</keyword>
<comment type="caution">
    <text evidence="13">The sequence shown here is derived from an EMBL/GenBank/DDBJ whole genome shotgun (WGS) entry which is preliminary data.</text>
</comment>
<dbReference type="EC" id="2.10.1.1" evidence="11"/>
<dbReference type="GO" id="GO:0061599">
    <property type="term" value="F:molybdopterin molybdotransferase activity"/>
    <property type="evidence" value="ECO:0007669"/>
    <property type="project" value="UniProtKB-UniRule"/>
</dbReference>
<dbReference type="FunFam" id="3.40.980.10:FF:000004">
    <property type="entry name" value="Molybdopterin molybdenumtransferase"/>
    <property type="match status" value="1"/>
</dbReference>
<organism evidence="13 14">
    <name type="scientific">Thiohalocapsa marina</name>
    <dbReference type="NCBI Taxonomy" id="424902"/>
    <lineage>
        <taxon>Bacteria</taxon>
        <taxon>Pseudomonadati</taxon>
        <taxon>Pseudomonadota</taxon>
        <taxon>Gammaproteobacteria</taxon>
        <taxon>Chromatiales</taxon>
        <taxon>Chromatiaceae</taxon>
        <taxon>Thiohalocapsa</taxon>
    </lineage>
</organism>
<accession>A0A5M8FR47</accession>
<comment type="similarity">
    <text evidence="4 11">Belongs to the MoeA family.</text>
</comment>
<dbReference type="Pfam" id="PF03453">
    <property type="entry name" value="MoeA_N"/>
    <property type="match status" value="1"/>
</dbReference>
<dbReference type="NCBIfam" id="TIGR00177">
    <property type="entry name" value="molyb_syn"/>
    <property type="match status" value="1"/>
</dbReference>
<dbReference type="SUPFAM" id="SSF63867">
    <property type="entry name" value="MoeA C-terminal domain-like"/>
    <property type="match status" value="1"/>
</dbReference>
<dbReference type="Proteomes" id="UP000322981">
    <property type="component" value="Unassembled WGS sequence"/>
</dbReference>
<dbReference type="SUPFAM" id="SSF63882">
    <property type="entry name" value="MoeA N-terminal region -like"/>
    <property type="match status" value="1"/>
</dbReference>
<dbReference type="Gene3D" id="3.40.980.10">
    <property type="entry name" value="MoaB/Mog-like domain"/>
    <property type="match status" value="1"/>
</dbReference>
<dbReference type="PANTHER" id="PTHR10192:SF5">
    <property type="entry name" value="GEPHYRIN"/>
    <property type="match status" value="1"/>
</dbReference>
<evidence type="ECO:0000256" key="5">
    <source>
        <dbReference type="ARBA" id="ARBA00022505"/>
    </source>
</evidence>
<name>A0A5M8FR47_9GAMM</name>
<evidence type="ECO:0000259" key="12">
    <source>
        <dbReference type="SMART" id="SM00852"/>
    </source>
</evidence>
<sequence>MKQPEHAAANDCDTGPVAPPLAVEAALALLLDHARPLTDVEDIPTAEARNRILAEPVPSRVDLPGWDNSAMDGYAIRHADLVQPEPASGPAPTGRRLRIAQRIAAGHCGQPLAPGTAARIFTGAPVPANADTVVVQEICQTEGDSLIIPTAALARIQPGANVRRRGEECHAGDVILTAGIRLAAEHLGLAAGAGVERLPVYRRLRVAIFASGDELRMPGEPLSPGQIYNSNRFLLRALLETLDCEVIDLGIVADTLDATVEALQRAAGQADLVLASGGVSVGEEDHVRPAVQKLGRLDLWRIAMRPGKPLAFGHIGETPFIGSPGNPVSLFVTFGLFARPFIQRMQGVDGDLAPRYIRARADFDSPRPDKRREYQRARLDLDQDGEPRVQVFPSRSSAALSSLVWANGLVVVPEGRTIRSGDPVQFIPMGELAR</sequence>
<comment type="pathway">
    <text evidence="3 11">Cofactor biosynthesis; molybdopterin biosynthesis.</text>
</comment>
<evidence type="ECO:0000256" key="9">
    <source>
        <dbReference type="ARBA" id="ARBA00023150"/>
    </source>
</evidence>
<evidence type="ECO:0000256" key="7">
    <source>
        <dbReference type="ARBA" id="ARBA00022723"/>
    </source>
</evidence>
<keyword evidence="5 11" id="KW-0500">Molybdenum</keyword>
<gene>
    <name evidence="13" type="ORF">F2Q65_07470</name>
</gene>
<evidence type="ECO:0000313" key="14">
    <source>
        <dbReference type="Proteomes" id="UP000322981"/>
    </source>
</evidence>
<dbReference type="GO" id="GO:0006777">
    <property type="term" value="P:Mo-molybdopterin cofactor biosynthetic process"/>
    <property type="evidence" value="ECO:0007669"/>
    <property type="project" value="UniProtKB-UniRule"/>
</dbReference>
<evidence type="ECO:0000256" key="6">
    <source>
        <dbReference type="ARBA" id="ARBA00022679"/>
    </source>
</evidence>
<evidence type="ECO:0000256" key="3">
    <source>
        <dbReference type="ARBA" id="ARBA00005046"/>
    </source>
</evidence>
<dbReference type="InterPro" id="IPR036425">
    <property type="entry name" value="MoaB/Mog-like_dom_sf"/>
</dbReference>
<dbReference type="NCBIfam" id="NF045515">
    <property type="entry name" value="Glp_gephyrin"/>
    <property type="match status" value="1"/>
</dbReference>
<keyword evidence="9 11" id="KW-0501">Molybdenum cofactor biosynthesis</keyword>
<dbReference type="InterPro" id="IPR008284">
    <property type="entry name" value="MoCF_biosynth_CS"/>
</dbReference>
<dbReference type="InterPro" id="IPR038987">
    <property type="entry name" value="MoeA-like"/>
</dbReference>
<dbReference type="UniPathway" id="UPA00344"/>
<keyword evidence="8 11" id="KW-0460">Magnesium</keyword>
<dbReference type="Gene3D" id="3.90.105.10">
    <property type="entry name" value="Molybdopterin biosynthesis moea protein, domain 2"/>
    <property type="match status" value="1"/>
</dbReference>
<comment type="function">
    <text evidence="2 11">Catalyzes the insertion of molybdate into adenylated molybdopterin with the concomitant release of AMP.</text>
</comment>
<evidence type="ECO:0000313" key="13">
    <source>
        <dbReference type="EMBL" id="KAA6185831.1"/>
    </source>
</evidence>
<dbReference type="EMBL" id="VWXX01000007">
    <property type="protein sequence ID" value="KAA6185831.1"/>
    <property type="molecule type" value="Genomic_DNA"/>
</dbReference>
<dbReference type="PROSITE" id="PS01079">
    <property type="entry name" value="MOCF_BIOSYNTHESIS_2"/>
    <property type="match status" value="1"/>
</dbReference>